<feature type="transmembrane region" description="Helical" evidence="8">
    <location>
        <begin position="166"/>
        <end position="189"/>
    </location>
</feature>
<dbReference type="Gene3D" id="1.20.1080.10">
    <property type="entry name" value="Glycerol uptake facilitator protein"/>
    <property type="match status" value="1"/>
</dbReference>
<keyword evidence="4" id="KW-0677">Repeat</keyword>
<keyword evidence="2 7" id="KW-0813">Transport</keyword>
<dbReference type="GO" id="GO:0019755">
    <property type="term" value="P:one-carbon compound transport"/>
    <property type="evidence" value="ECO:0007669"/>
    <property type="project" value="UniProtKB-ARBA"/>
</dbReference>
<dbReference type="PANTHER" id="PTHR45665">
    <property type="entry name" value="AQUAPORIN-8"/>
    <property type="match status" value="1"/>
</dbReference>
<evidence type="ECO:0000313" key="10">
    <source>
        <dbReference type="Proteomes" id="UP000494206"/>
    </source>
</evidence>
<keyword evidence="6 8" id="KW-0472">Membrane</keyword>
<dbReference type="OrthoDB" id="3222at2759"/>
<dbReference type="FunFam" id="1.20.1080.10:FF:000019">
    <property type="entry name" value="AQuaPorin or aquaglyceroporin related"/>
    <property type="match status" value="1"/>
</dbReference>
<keyword evidence="5 8" id="KW-1133">Transmembrane helix</keyword>
<dbReference type="PANTHER" id="PTHR45665:SF9">
    <property type="entry name" value="AQUAPORIN-8"/>
    <property type="match status" value="1"/>
</dbReference>
<dbReference type="Proteomes" id="UP000494206">
    <property type="component" value="Unassembled WGS sequence"/>
</dbReference>
<evidence type="ECO:0000256" key="3">
    <source>
        <dbReference type="ARBA" id="ARBA00022692"/>
    </source>
</evidence>
<evidence type="ECO:0000256" key="4">
    <source>
        <dbReference type="ARBA" id="ARBA00022737"/>
    </source>
</evidence>
<dbReference type="EMBL" id="CADEPM010000001">
    <property type="protein sequence ID" value="CAB3397718.1"/>
    <property type="molecule type" value="Genomic_DNA"/>
</dbReference>
<reference evidence="9 10" key="1">
    <citation type="submission" date="2020-04" db="EMBL/GenBank/DDBJ databases">
        <authorList>
            <person name="Laetsch R D."/>
            <person name="Stevens L."/>
            <person name="Kumar S."/>
            <person name="Blaxter L. M."/>
        </authorList>
    </citation>
    <scope>NUCLEOTIDE SEQUENCE [LARGE SCALE GENOMIC DNA]</scope>
</reference>
<dbReference type="PRINTS" id="PR00783">
    <property type="entry name" value="MINTRINSICP"/>
</dbReference>
<comment type="similarity">
    <text evidence="7">Belongs to the MIP/aquaporin (TC 1.A.8) family.</text>
</comment>
<proteinExistence type="inferred from homology"/>
<protein>
    <recommendedName>
        <fullName evidence="11">Aquaporin</fullName>
    </recommendedName>
</protein>
<dbReference type="GO" id="GO:0015250">
    <property type="term" value="F:water channel activity"/>
    <property type="evidence" value="ECO:0007669"/>
    <property type="project" value="UniProtKB-ARBA"/>
</dbReference>
<dbReference type="GO" id="GO:0012505">
    <property type="term" value="C:endomembrane system"/>
    <property type="evidence" value="ECO:0007669"/>
    <property type="project" value="UniProtKB-SubCell"/>
</dbReference>
<feature type="transmembrane region" description="Helical" evidence="8">
    <location>
        <begin position="125"/>
        <end position="146"/>
    </location>
</feature>
<evidence type="ECO:0000256" key="1">
    <source>
        <dbReference type="ARBA" id="ARBA00004127"/>
    </source>
</evidence>
<comment type="subcellular location">
    <subcellularLocation>
        <location evidence="1">Endomembrane system</location>
        <topology evidence="1">Multi-pass membrane protein</topology>
    </subcellularLocation>
</comment>
<evidence type="ECO:0000256" key="8">
    <source>
        <dbReference type="SAM" id="Phobius"/>
    </source>
</evidence>
<feature type="transmembrane region" description="Helical" evidence="8">
    <location>
        <begin position="248"/>
        <end position="268"/>
    </location>
</feature>
<dbReference type="InterPro" id="IPR023271">
    <property type="entry name" value="Aquaporin-like"/>
</dbReference>
<dbReference type="Pfam" id="PF00230">
    <property type="entry name" value="MIP"/>
    <property type="match status" value="1"/>
</dbReference>
<evidence type="ECO:0000313" key="9">
    <source>
        <dbReference type="EMBL" id="CAB3397718.1"/>
    </source>
</evidence>
<evidence type="ECO:0000256" key="5">
    <source>
        <dbReference type="ARBA" id="ARBA00022989"/>
    </source>
</evidence>
<dbReference type="AlphaFoldDB" id="A0A8S1EC89"/>
<evidence type="ECO:0008006" key="11">
    <source>
        <dbReference type="Google" id="ProtNLM"/>
    </source>
</evidence>
<name>A0A8S1EC89_9PELO</name>
<evidence type="ECO:0000256" key="7">
    <source>
        <dbReference type="RuleBase" id="RU000477"/>
    </source>
</evidence>
<keyword evidence="10" id="KW-1185">Reference proteome</keyword>
<dbReference type="GO" id="GO:0005886">
    <property type="term" value="C:plasma membrane"/>
    <property type="evidence" value="ECO:0007669"/>
    <property type="project" value="TreeGrafter"/>
</dbReference>
<keyword evidence="3 7" id="KW-0812">Transmembrane</keyword>
<feature type="transmembrane region" description="Helical" evidence="8">
    <location>
        <begin position="87"/>
        <end position="113"/>
    </location>
</feature>
<comment type="caution">
    <text evidence="9">The sequence shown here is derived from an EMBL/GenBank/DDBJ whole genome shotgun (WGS) entry which is preliminary data.</text>
</comment>
<dbReference type="CDD" id="cd00333">
    <property type="entry name" value="MIP"/>
    <property type="match status" value="1"/>
</dbReference>
<gene>
    <name evidence="9" type="ORF">CBOVIS_LOCUS1090</name>
</gene>
<accession>A0A8S1EC89</accession>
<evidence type="ECO:0000256" key="2">
    <source>
        <dbReference type="ARBA" id="ARBA00022448"/>
    </source>
</evidence>
<dbReference type="InterPro" id="IPR000425">
    <property type="entry name" value="MIP"/>
</dbReference>
<dbReference type="SUPFAM" id="SSF81338">
    <property type="entry name" value="Aquaporin-like"/>
    <property type="match status" value="1"/>
</dbReference>
<dbReference type="GO" id="GO:0005737">
    <property type="term" value="C:cytoplasm"/>
    <property type="evidence" value="ECO:0007669"/>
    <property type="project" value="UniProtKB-ARBA"/>
</dbReference>
<dbReference type="InterPro" id="IPR034294">
    <property type="entry name" value="Aquaporin_transptr"/>
</dbReference>
<evidence type="ECO:0000256" key="6">
    <source>
        <dbReference type="ARBA" id="ARBA00023136"/>
    </source>
</evidence>
<sequence>MSSQYVSDSRPGYLTSVMTGDAWSIGNEDSSKGLRRRYSLVKEEKKYSLLAKCVAEFLGDLTFVFVGTMQSYTIGDAITHAALAHGFTIFIIVTALGHISGGHFNPAVSWAVVGTGKLPIHHFPFYMFSQLLGGFCGALLTAAVLNKDQLKMVMAGATLLSDDNQWWQGLISETIVTFFLVHTILITAVDSDKVTLAPLAIGLTLSIDILSTGTITGASMNPARSLGPSIVGSIFLPEISSKFWTYQYIYWAGPFLGSTIALAIYKLFEAREDRFIS</sequence>
<organism evidence="9 10">
    <name type="scientific">Caenorhabditis bovis</name>
    <dbReference type="NCBI Taxonomy" id="2654633"/>
    <lineage>
        <taxon>Eukaryota</taxon>
        <taxon>Metazoa</taxon>
        <taxon>Ecdysozoa</taxon>
        <taxon>Nematoda</taxon>
        <taxon>Chromadorea</taxon>
        <taxon>Rhabditida</taxon>
        <taxon>Rhabditina</taxon>
        <taxon>Rhabditomorpha</taxon>
        <taxon>Rhabditoidea</taxon>
        <taxon>Rhabditidae</taxon>
        <taxon>Peloderinae</taxon>
        <taxon>Caenorhabditis</taxon>
    </lineage>
</organism>